<organism evidence="8 9">
    <name type="scientific">Candidatus Tenderia electrophaga</name>
    <dbReference type="NCBI Taxonomy" id="1748243"/>
    <lineage>
        <taxon>Bacteria</taxon>
        <taxon>Pseudomonadati</taxon>
        <taxon>Pseudomonadota</taxon>
        <taxon>Gammaproteobacteria</taxon>
        <taxon>Candidatus Tenderiales</taxon>
        <taxon>Candidatus Tenderiaceae</taxon>
        <taxon>Candidatus Tenderia</taxon>
    </lineage>
</organism>
<protein>
    <recommendedName>
        <fullName evidence="6">Flagellar secretion chaperone FliS</fullName>
    </recommendedName>
</protein>
<evidence type="ECO:0000256" key="4">
    <source>
        <dbReference type="ARBA" id="ARBA00022795"/>
    </source>
</evidence>
<dbReference type="PANTHER" id="PTHR34773">
    <property type="entry name" value="FLAGELLAR SECRETION CHAPERONE FLIS"/>
    <property type="match status" value="1"/>
</dbReference>
<keyword evidence="8" id="KW-0282">Flagellum</keyword>
<dbReference type="Gene3D" id="1.20.120.340">
    <property type="entry name" value="Flagellar protein FliS"/>
    <property type="match status" value="1"/>
</dbReference>
<reference evidence="8" key="1">
    <citation type="submission" date="2015-10" db="EMBL/GenBank/DDBJ databases">
        <title>Description of Candidatus Tenderia electrophaga gen. nov, sp. nov., an Uncultivated Electroautotroph from a Biocathode Enrichment.</title>
        <authorList>
            <person name="Eddie B.J."/>
            <person name="Malanoski A.P."/>
            <person name="Wang Z."/>
            <person name="Hall R.J."/>
            <person name="Oh S.D."/>
            <person name="Heiner C."/>
            <person name="Lin B."/>
            <person name="Strycharz-Glaven S.M."/>
        </authorList>
    </citation>
    <scope>NUCLEOTIDE SEQUENCE [LARGE SCALE GENOMIC DNA]</scope>
    <source>
        <strain evidence="8">NRL1</strain>
    </source>
</reference>
<evidence type="ECO:0000256" key="2">
    <source>
        <dbReference type="ARBA" id="ARBA00008787"/>
    </source>
</evidence>
<evidence type="ECO:0000256" key="7">
    <source>
        <dbReference type="SAM" id="MobiDB-lite"/>
    </source>
</evidence>
<dbReference type="GO" id="GO:0071973">
    <property type="term" value="P:bacterial-type flagellum-dependent cell motility"/>
    <property type="evidence" value="ECO:0007669"/>
    <property type="project" value="TreeGrafter"/>
</dbReference>
<dbReference type="CDD" id="cd16098">
    <property type="entry name" value="FliS"/>
    <property type="match status" value="1"/>
</dbReference>
<dbReference type="SUPFAM" id="SSF101116">
    <property type="entry name" value="Flagellar export chaperone FliS"/>
    <property type="match status" value="1"/>
</dbReference>
<dbReference type="NCBIfam" id="TIGR00208">
    <property type="entry name" value="fliS"/>
    <property type="match status" value="1"/>
</dbReference>
<dbReference type="InterPro" id="IPR003713">
    <property type="entry name" value="FliS"/>
</dbReference>
<keyword evidence="8" id="KW-0969">Cilium</keyword>
<keyword evidence="8" id="KW-0966">Cell projection</keyword>
<dbReference type="EMBL" id="CP013099">
    <property type="protein sequence ID" value="ALP52666.1"/>
    <property type="molecule type" value="Genomic_DNA"/>
</dbReference>
<feature type="region of interest" description="Disordered" evidence="7">
    <location>
        <begin position="1"/>
        <end position="22"/>
    </location>
</feature>
<sequence length="140" mass="15470">MNVSVQRGSGIEQYKKAGTQTSLETASPHRLIQMLLEGALEKLRSAKLYMQSGDRALKGSHISWAISILDGLRMSIDKEAGGEIGRNLDDLYEYMARRLIEANAQNDLDALDEVSALLIEIKSAWDAVPDAMQAQQETFS</sequence>
<dbReference type="KEGG" id="tee:Tel_05610"/>
<evidence type="ECO:0000256" key="1">
    <source>
        <dbReference type="ARBA" id="ARBA00004514"/>
    </source>
</evidence>
<keyword evidence="4 6" id="KW-1005">Bacterial flagellum biogenesis</keyword>
<dbReference type="GO" id="GO:0044780">
    <property type="term" value="P:bacterial-type flagellum assembly"/>
    <property type="evidence" value="ECO:0007669"/>
    <property type="project" value="InterPro"/>
</dbReference>
<dbReference type="PANTHER" id="PTHR34773:SF1">
    <property type="entry name" value="FLAGELLAR SECRETION CHAPERONE FLIS"/>
    <property type="match status" value="1"/>
</dbReference>
<keyword evidence="3 6" id="KW-0963">Cytoplasm</keyword>
<dbReference type="AlphaFoldDB" id="A0A0S2TC00"/>
<gene>
    <name evidence="8" type="ORF">Tel_05610</name>
</gene>
<evidence type="ECO:0000256" key="5">
    <source>
        <dbReference type="ARBA" id="ARBA00023186"/>
    </source>
</evidence>
<dbReference type="GO" id="GO:0005829">
    <property type="term" value="C:cytosol"/>
    <property type="evidence" value="ECO:0007669"/>
    <property type="project" value="UniProtKB-SubCell"/>
</dbReference>
<name>A0A0S2TC00_9GAMM</name>
<comment type="similarity">
    <text evidence="2 6">Belongs to the FliS family.</text>
</comment>
<comment type="subcellular location">
    <subcellularLocation>
        <location evidence="1 6">Cytoplasm</location>
        <location evidence="1 6">Cytosol</location>
    </subcellularLocation>
</comment>
<keyword evidence="9" id="KW-1185">Reference proteome</keyword>
<dbReference type="STRING" id="1748243.Tel_05610"/>
<keyword evidence="5" id="KW-0143">Chaperone</keyword>
<dbReference type="PIRSF" id="PIRSF039090">
    <property type="entry name" value="Flis"/>
    <property type="match status" value="1"/>
</dbReference>
<dbReference type="Proteomes" id="UP000055136">
    <property type="component" value="Chromosome"/>
</dbReference>
<proteinExistence type="inferred from homology"/>
<evidence type="ECO:0000256" key="3">
    <source>
        <dbReference type="ARBA" id="ARBA00022490"/>
    </source>
</evidence>
<evidence type="ECO:0000313" key="8">
    <source>
        <dbReference type="EMBL" id="ALP52666.1"/>
    </source>
</evidence>
<dbReference type="InterPro" id="IPR036584">
    <property type="entry name" value="FliS_sf"/>
</dbReference>
<evidence type="ECO:0000313" key="9">
    <source>
        <dbReference type="Proteomes" id="UP000055136"/>
    </source>
</evidence>
<dbReference type="Pfam" id="PF02561">
    <property type="entry name" value="FliS"/>
    <property type="match status" value="1"/>
</dbReference>
<evidence type="ECO:0000256" key="6">
    <source>
        <dbReference type="PIRNR" id="PIRNR039090"/>
    </source>
</evidence>
<accession>A0A0S2TC00</accession>